<feature type="non-terminal residue" evidence="1">
    <location>
        <position position="1"/>
    </location>
</feature>
<protein>
    <submittedName>
        <fullName evidence="1">Uncharacterized protein</fullName>
    </submittedName>
</protein>
<name>A0A9Q0MF39_BLOTA</name>
<dbReference type="EMBL" id="JAPWDV010000001">
    <property type="protein sequence ID" value="KAJ6223347.1"/>
    <property type="molecule type" value="Genomic_DNA"/>
</dbReference>
<accession>A0A9Q0MF39</accession>
<gene>
    <name evidence="1" type="ORF">RDWZM_001892</name>
</gene>
<dbReference type="Proteomes" id="UP001142055">
    <property type="component" value="Chromosome 1"/>
</dbReference>
<dbReference type="AlphaFoldDB" id="A0A9Q0MF39"/>
<keyword evidence="2" id="KW-1185">Reference proteome</keyword>
<proteinExistence type="predicted"/>
<evidence type="ECO:0000313" key="1">
    <source>
        <dbReference type="EMBL" id="KAJ6223347.1"/>
    </source>
</evidence>
<organism evidence="1 2">
    <name type="scientific">Blomia tropicalis</name>
    <name type="common">Mite</name>
    <dbReference type="NCBI Taxonomy" id="40697"/>
    <lineage>
        <taxon>Eukaryota</taxon>
        <taxon>Metazoa</taxon>
        <taxon>Ecdysozoa</taxon>
        <taxon>Arthropoda</taxon>
        <taxon>Chelicerata</taxon>
        <taxon>Arachnida</taxon>
        <taxon>Acari</taxon>
        <taxon>Acariformes</taxon>
        <taxon>Sarcoptiformes</taxon>
        <taxon>Astigmata</taxon>
        <taxon>Glycyphagoidea</taxon>
        <taxon>Echimyopodidae</taxon>
        <taxon>Blomia</taxon>
    </lineage>
</organism>
<evidence type="ECO:0000313" key="2">
    <source>
        <dbReference type="Proteomes" id="UP001142055"/>
    </source>
</evidence>
<feature type="non-terminal residue" evidence="1">
    <location>
        <position position="59"/>
    </location>
</feature>
<reference evidence="1" key="1">
    <citation type="submission" date="2022-12" db="EMBL/GenBank/DDBJ databases">
        <title>Genome assemblies of Blomia tropicalis.</title>
        <authorList>
            <person name="Cui Y."/>
        </authorList>
    </citation>
    <scope>NUCLEOTIDE SEQUENCE</scope>
    <source>
        <tissue evidence="1">Adult mites</tissue>
    </source>
</reference>
<comment type="caution">
    <text evidence="1">The sequence shown here is derived from an EMBL/GenBank/DDBJ whole genome shotgun (WGS) entry which is preliminary data.</text>
</comment>
<sequence>DLTIVERRLKKKKNKNGTMNGEWARYRRMNDEWIPLESFQKLLPMDLDVMDDTARPVPG</sequence>